<keyword evidence="2" id="KW-0813">Transport</keyword>
<proteinExistence type="inferred from homology"/>
<dbReference type="AlphaFoldDB" id="A0A4P6X0U4"/>
<dbReference type="KEGG" id="hpse:HPF_10850"/>
<dbReference type="EMBL" id="CP037867">
    <property type="protein sequence ID" value="QBM28186.1"/>
    <property type="molecule type" value="Genomic_DNA"/>
</dbReference>
<evidence type="ECO:0000256" key="2">
    <source>
        <dbReference type="ARBA" id="ARBA00022621"/>
    </source>
</evidence>
<evidence type="ECO:0000313" key="6">
    <source>
        <dbReference type="EMBL" id="QBM28186.1"/>
    </source>
</evidence>
<dbReference type="InterPro" id="IPR012827">
    <property type="entry name" value="Hemerythrin_metal-bd"/>
</dbReference>
<protein>
    <submittedName>
        <fullName evidence="6">Bacteriohemerythrin</fullName>
    </submittedName>
</protein>
<dbReference type="NCBIfam" id="NF002007">
    <property type="entry name" value="PRK00808.1"/>
    <property type="match status" value="1"/>
</dbReference>
<comment type="similarity">
    <text evidence="1">Belongs to the hemerythrin family.</text>
</comment>
<dbReference type="Proteomes" id="UP000293912">
    <property type="component" value="Chromosome"/>
</dbReference>
<evidence type="ECO:0000259" key="5">
    <source>
        <dbReference type="Pfam" id="PF01814"/>
    </source>
</evidence>
<dbReference type="InterPro" id="IPR035938">
    <property type="entry name" value="Hemerythrin-like_sf"/>
</dbReference>
<evidence type="ECO:0000256" key="4">
    <source>
        <dbReference type="ARBA" id="ARBA00023004"/>
    </source>
</evidence>
<keyword evidence="2" id="KW-0561">Oxygen transport</keyword>
<dbReference type="RefSeq" id="WP_066160971.1">
    <property type="nucleotide sequence ID" value="NZ_CP037867.1"/>
</dbReference>
<gene>
    <name evidence="6" type="ORF">HPF_10850</name>
</gene>
<evidence type="ECO:0000256" key="3">
    <source>
        <dbReference type="ARBA" id="ARBA00022723"/>
    </source>
</evidence>
<dbReference type="NCBIfam" id="TIGR02481">
    <property type="entry name" value="hemeryth_dom"/>
    <property type="match status" value="1"/>
</dbReference>
<dbReference type="CDD" id="cd12107">
    <property type="entry name" value="Hemerythrin"/>
    <property type="match status" value="1"/>
</dbReference>
<dbReference type="InterPro" id="IPR016131">
    <property type="entry name" value="Haemerythrin_Fe_BS"/>
</dbReference>
<dbReference type="PANTHER" id="PTHR37164">
    <property type="entry name" value="BACTERIOHEMERYTHRIN"/>
    <property type="match status" value="1"/>
</dbReference>
<dbReference type="GO" id="GO:0005344">
    <property type="term" value="F:oxygen carrier activity"/>
    <property type="evidence" value="ECO:0007669"/>
    <property type="project" value="UniProtKB-KW"/>
</dbReference>
<keyword evidence="3" id="KW-0479">Metal-binding</keyword>
<feature type="domain" description="Hemerythrin-like" evidence="5">
    <location>
        <begin position="12"/>
        <end position="122"/>
    </location>
</feature>
<dbReference type="SUPFAM" id="SSF47188">
    <property type="entry name" value="Hemerythrin-like"/>
    <property type="match status" value="1"/>
</dbReference>
<reference evidence="6 7" key="1">
    <citation type="submission" date="2019-03" db="EMBL/GenBank/DDBJ databases">
        <authorList>
            <person name="Sebastian G."/>
            <person name="Baumann P."/>
            <person name="Ruckert C."/>
            <person name="Kalinowski J."/>
            <person name="Nebel B."/>
            <person name="Takors R."/>
            <person name="Blombach B."/>
        </authorList>
    </citation>
    <scope>NUCLEOTIDE SEQUENCE [LARGE SCALE GENOMIC DNA]</scope>
    <source>
        <strain evidence="6 7">DSM 1084</strain>
    </source>
</reference>
<dbReference type="PROSITE" id="PS00550">
    <property type="entry name" value="HEMERYTHRINS"/>
    <property type="match status" value="1"/>
</dbReference>
<dbReference type="InterPro" id="IPR050669">
    <property type="entry name" value="Hemerythrin"/>
</dbReference>
<organism evidence="6 7">
    <name type="scientific">Hydrogenophaga pseudoflava</name>
    <name type="common">Pseudomonas carboxydoflava</name>
    <dbReference type="NCBI Taxonomy" id="47421"/>
    <lineage>
        <taxon>Bacteria</taxon>
        <taxon>Pseudomonadati</taxon>
        <taxon>Pseudomonadota</taxon>
        <taxon>Betaproteobacteria</taxon>
        <taxon>Burkholderiales</taxon>
        <taxon>Comamonadaceae</taxon>
        <taxon>Hydrogenophaga</taxon>
    </lineage>
</organism>
<dbReference type="Gene3D" id="1.20.120.50">
    <property type="entry name" value="Hemerythrin-like"/>
    <property type="match status" value="1"/>
</dbReference>
<dbReference type="PANTHER" id="PTHR37164:SF1">
    <property type="entry name" value="BACTERIOHEMERYTHRIN"/>
    <property type="match status" value="1"/>
</dbReference>
<keyword evidence="4" id="KW-0408">Iron</keyword>
<sequence>MAHLNWTPDLETGIREIDGQHRRIVDYINQLYDARDHHDREAVGAVIDEMVDYTLSHFAFEESLMTDAGYMFAGPHKKIHELFTRKVGEYRMRFEAGEDVASDLHAMLSRWLFNHIRNDDRSYTDSVKVYLKNVGHGDTDMKAQIKEELIRELHLKKKRGFFARLFGSDE</sequence>
<dbReference type="NCBIfam" id="NF033749">
    <property type="entry name" value="bact_hemeryth"/>
    <property type="match status" value="1"/>
</dbReference>
<dbReference type="InterPro" id="IPR012312">
    <property type="entry name" value="Hemerythrin-like"/>
</dbReference>
<dbReference type="GO" id="GO:0046872">
    <property type="term" value="F:metal ion binding"/>
    <property type="evidence" value="ECO:0007669"/>
    <property type="project" value="UniProtKB-KW"/>
</dbReference>
<dbReference type="Pfam" id="PF01814">
    <property type="entry name" value="Hemerythrin"/>
    <property type="match status" value="1"/>
</dbReference>
<name>A0A4P6X0U4_HYDPS</name>
<evidence type="ECO:0000313" key="7">
    <source>
        <dbReference type="Proteomes" id="UP000293912"/>
    </source>
</evidence>
<evidence type="ECO:0000256" key="1">
    <source>
        <dbReference type="ARBA" id="ARBA00010587"/>
    </source>
</evidence>
<keyword evidence="7" id="KW-1185">Reference proteome</keyword>
<accession>A0A4P6X0U4</accession>